<organism evidence="1 2">
    <name type="scientific">Desmophyllum pertusum</name>
    <dbReference type="NCBI Taxonomy" id="174260"/>
    <lineage>
        <taxon>Eukaryota</taxon>
        <taxon>Metazoa</taxon>
        <taxon>Cnidaria</taxon>
        <taxon>Anthozoa</taxon>
        <taxon>Hexacorallia</taxon>
        <taxon>Scleractinia</taxon>
        <taxon>Caryophylliina</taxon>
        <taxon>Caryophylliidae</taxon>
        <taxon>Desmophyllum</taxon>
    </lineage>
</organism>
<dbReference type="OrthoDB" id="5988804at2759"/>
<comment type="caution">
    <text evidence="1">The sequence shown here is derived from an EMBL/GenBank/DDBJ whole genome shotgun (WGS) entry which is preliminary data.</text>
</comment>
<proteinExistence type="predicted"/>
<protein>
    <submittedName>
        <fullName evidence="1">Uncharacterized protein</fullName>
    </submittedName>
</protein>
<sequence>MKMTLAHTDVPTVSLQYLLGVIHPWLHSIRESECLSKYLADVDETEASKLSSFLRKLSQDLFIVPTPPLSVIPIYRRDPSTVLEKLRQTLGEEKLKQQHVPVSAQSTGTAQETYSTMLAMKKSLIENELEECAFEVENVGRVKIVSALQRVIDHVIIRTNGLPLNELGVESSTIDGLAWIEKTIELLNELSNGEKAENQEDTVYLREMYGASLMLEIAESLESSEDLLLNKASLEKCDSTESSSLDALEVLRRKSNFIRLRTKAIQLSSGRWWTRPKTITSSYKDCSSSEFRMEMNAHACIQRRAERDSIANEAERGNSILGKAATIGSSISNSTFKTSEDCLKKFESDLEERSIDPEEVSNLKEIAASLGDDFMAEMNMWYGAKELANRWNGLPCFGQTIFANTPLSFYQLPLSHLLEADIQAYSKANKNEKQNSERFDWIRLNLEWYGNHGHISPSGYYEERRACNNPTCCGTRMLPLACPQTPKPSFFKLKHYEEPRVVHNILKEEGLEENLAGLNLFPEIPVDEESYRQMDYFLPSKALETVYNHRHGLMENEMQDFRKVFPCPTESLKEETKKLLEKEKKRQKLPILPTQQMSPDKLYCENTARLTETLREICNCSDVECPWRVTGVKYDLVSRIMEHAHKTSIIVDKEILKLERICVEKELRNVHSLPTSGTLQDIKERLARAREKKWLPPKSPQAPQGSIRNDTGLTEDFILLSSVINTVTDSS</sequence>
<reference evidence="1" key="1">
    <citation type="submission" date="2023-01" db="EMBL/GenBank/DDBJ databases">
        <title>Genome assembly of the deep-sea coral Lophelia pertusa.</title>
        <authorList>
            <person name="Herrera S."/>
            <person name="Cordes E."/>
        </authorList>
    </citation>
    <scope>NUCLEOTIDE SEQUENCE</scope>
    <source>
        <strain evidence="1">USNM1676648</strain>
        <tissue evidence="1">Polyp</tissue>
    </source>
</reference>
<dbReference type="AlphaFoldDB" id="A0A9W9YEU7"/>
<accession>A0A9W9YEU7</accession>
<evidence type="ECO:0000313" key="1">
    <source>
        <dbReference type="EMBL" id="KAJ7337866.1"/>
    </source>
</evidence>
<keyword evidence="2" id="KW-1185">Reference proteome</keyword>
<name>A0A9W9YEU7_9CNID</name>
<evidence type="ECO:0000313" key="2">
    <source>
        <dbReference type="Proteomes" id="UP001163046"/>
    </source>
</evidence>
<dbReference type="EMBL" id="MU827780">
    <property type="protein sequence ID" value="KAJ7337866.1"/>
    <property type="molecule type" value="Genomic_DNA"/>
</dbReference>
<dbReference type="Proteomes" id="UP001163046">
    <property type="component" value="Unassembled WGS sequence"/>
</dbReference>
<gene>
    <name evidence="1" type="ORF">OS493_008024</name>
</gene>